<name>A0A1F5RC83_9BACT</name>
<evidence type="ECO:0008006" key="5">
    <source>
        <dbReference type="Google" id="ProtNLM"/>
    </source>
</evidence>
<comment type="caution">
    <text evidence="3">The sequence shown here is derived from an EMBL/GenBank/DDBJ whole genome shotgun (WGS) entry which is preliminary data.</text>
</comment>
<evidence type="ECO:0000259" key="2">
    <source>
        <dbReference type="Pfam" id="PF22725"/>
    </source>
</evidence>
<evidence type="ECO:0000313" key="3">
    <source>
        <dbReference type="EMBL" id="OGF12024.1"/>
    </source>
</evidence>
<proteinExistence type="predicted"/>
<reference evidence="3 4" key="1">
    <citation type="journal article" date="2016" name="Nat. Commun.">
        <title>Thousands of microbial genomes shed light on interconnected biogeochemical processes in an aquifer system.</title>
        <authorList>
            <person name="Anantharaman K."/>
            <person name="Brown C.T."/>
            <person name="Hug L.A."/>
            <person name="Sharon I."/>
            <person name="Castelle C.J."/>
            <person name="Probst A.J."/>
            <person name="Thomas B.C."/>
            <person name="Singh A."/>
            <person name="Wilkins M.J."/>
            <person name="Karaoz U."/>
            <person name="Brodie E.L."/>
            <person name="Williams K.H."/>
            <person name="Hubbard S.S."/>
            <person name="Banfield J.F."/>
        </authorList>
    </citation>
    <scope>NUCLEOTIDE SEQUENCE [LARGE SCALE GENOMIC DNA]</scope>
</reference>
<feature type="domain" description="Gfo/Idh/MocA-like oxidoreductase N-terminal" evidence="1">
    <location>
        <begin position="4"/>
        <end position="120"/>
    </location>
</feature>
<evidence type="ECO:0000259" key="1">
    <source>
        <dbReference type="Pfam" id="PF01408"/>
    </source>
</evidence>
<dbReference type="Gene3D" id="3.30.360.10">
    <property type="entry name" value="Dihydrodipicolinate Reductase, domain 2"/>
    <property type="match status" value="1"/>
</dbReference>
<dbReference type="AlphaFoldDB" id="A0A1F5RC83"/>
<dbReference type="InterPro" id="IPR036291">
    <property type="entry name" value="NAD(P)-bd_dom_sf"/>
</dbReference>
<dbReference type="InterPro" id="IPR055170">
    <property type="entry name" value="GFO_IDH_MocA-like_dom"/>
</dbReference>
<dbReference type="SUPFAM" id="SSF51735">
    <property type="entry name" value="NAD(P)-binding Rossmann-fold domains"/>
    <property type="match status" value="1"/>
</dbReference>
<sequence>MSKLKVGVIGVGSLGQHHARVYSEIKDVELVGVADSDPQRAGEIASKNKTRAFSDYRELLKQTQAVSVVVPTSLHYQVAKEVISAGNHLLLEKPITSKIAEAEELVALAEKKSVKLQVGHIERFNPAIRAASEHIHDPKFIECTRIAPFVSRGTDVPVVLDLMIHDIDIILSFVRSPLNNISAIGFNLVSEKEDIANARLEFANGCVANVTASRISIKKERKIRFFQRNAYINVDYMKPEVKIYKLKGEPKGVLDLAKLVDYRELKLDKVEPLRAELSAFVDCVTGNSVPLVTGLDGLMALKVAGDILKTIEKHKLQLS</sequence>
<dbReference type="Proteomes" id="UP000177230">
    <property type="component" value="Unassembled WGS sequence"/>
</dbReference>
<evidence type="ECO:0000313" key="4">
    <source>
        <dbReference type="Proteomes" id="UP000177230"/>
    </source>
</evidence>
<accession>A0A1F5RC83</accession>
<dbReference type="InterPro" id="IPR000683">
    <property type="entry name" value="Gfo/Idh/MocA-like_OxRdtase_N"/>
</dbReference>
<dbReference type="InterPro" id="IPR051450">
    <property type="entry name" value="Gfo/Idh/MocA_Oxidoreductases"/>
</dbReference>
<organism evidence="3 4">
    <name type="scientific">Candidatus Edwardsbacteria bacterium GWF2_54_11</name>
    <dbReference type="NCBI Taxonomy" id="1817851"/>
    <lineage>
        <taxon>Bacteria</taxon>
        <taxon>Candidatus Edwardsiibacteriota</taxon>
    </lineage>
</organism>
<feature type="domain" description="GFO/IDH/MocA-like oxidoreductase" evidence="2">
    <location>
        <begin position="158"/>
        <end position="223"/>
    </location>
</feature>
<dbReference type="EMBL" id="MFFM01000034">
    <property type="protein sequence ID" value="OGF12024.1"/>
    <property type="molecule type" value="Genomic_DNA"/>
</dbReference>
<protein>
    <recommendedName>
        <fullName evidence="5">Gfo/Idh/MocA-like oxidoreductase N-terminal domain-containing protein</fullName>
    </recommendedName>
</protein>
<gene>
    <name evidence="3" type="ORF">A2024_03280</name>
</gene>
<dbReference type="Gene3D" id="3.40.50.720">
    <property type="entry name" value="NAD(P)-binding Rossmann-like Domain"/>
    <property type="match status" value="1"/>
</dbReference>
<dbReference type="SUPFAM" id="SSF55347">
    <property type="entry name" value="Glyceraldehyde-3-phosphate dehydrogenase-like, C-terminal domain"/>
    <property type="match status" value="1"/>
</dbReference>
<dbReference type="Pfam" id="PF22725">
    <property type="entry name" value="GFO_IDH_MocA_C3"/>
    <property type="match status" value="1"/>
</dbReference>
<dbReference type="PANTHER" id="PTHR43377">
    <property type="entry name" value="BILIVERDIN REDUCTASE A"/>
    <property type="match status" value="1"/>
</dbReference>
<dbReference type="PANTHER" id="PTHR43377:SF1">
    <property type="entry name" value="BILIVERDIN REDUCTASE A"/>
    <property type="match status" value="1"/>
</dbReference>
<dbReference type="Pfam" id="PF01408">
    <property type="entry name" value="GFO_IDH_MocA"/>
    <property type="match status" value="1"/>
</dbReference>
<dbReference type="GO" id="GO:0000166">
    <property type="term" value="F:nucleotide binding"/>
    <property type="evidence" value="ECO:0007669"/>
    <property type="project" value="InterPro"/>
</dbReference>